<accession>A0ABN6GR97</accession>
<dbReference type="Proteomes" id="UP000825066">
    <property type="component" value="Chromosome"/>
</dbReference>
<evidence type="ECO:0000313" key="1">
    <source>
        <dbReference type="EMBL" id="BCX42189.1"/>
    </source>
</evidence>
<name>A0ABN6GR97_9GAMM</name>
<evidence type="ECO:0008006" key="3">
    <source>
        <dbReference type="Google" id="ProtNLM"/>
    </source>
</evidence>
<keyword evidence="2" id="KW-1185">Reference proteome</keyword>
<dbReference type="RefSeq" id="WP_130768702.1">
    <property type="nucleotide sequence ID" value="NZ_AP024684.1"/>
</dbReference>
<protein>
    <recommendedName>
        <fullName evidence="3">Glycosaminoglycan attachment site</fullName>
    </recommendedName>
</protein>
<evidence type="ECO:0000313" key="2">
    <source>
        <dbReference type="Proteomes" id="UP000825066"/>
    </source>
</evidence>
<dbReference type="EMBL" id="AP024684">
    <property type="protein sequence ID" value="BCX42189.1"/>
    <property type="molecule type" value="Genomic_DNA"/>
</dbReference>
<gene>
    <name evidence="1" type="ORF">STNY_R03370</name>
</gene>
<proteinExistence type="predicted"/>
<reference evidence="1 2" key="1">
    <citation type="submission" date="2021-05" db="EMBL/GenBank/DDBJ databases">
        <title>Complete Genome Sequence of Stenotrophomonas pavanii strain Y.</title>
        <authorList>
            <person name="Dohra H."/>
            <person name="Mohad Din A.R.J."/>
            <person name="Suzuki K."/>
            <person name="Fatma A."/>
            <person name="Honjyo M."/>
            <person name="Nishimura T."/>
            <person name="Moriuch R."/>
            <person name="Masuda K."/>
            <person name="Minoura A."/>
            <person name="Tashiro Y."/>
            <person name="Futamata H."/>
        </authorList>
    </citation>
    <scope>NUCLEOTIDE SEQUENCE [LARGE SCALE GENOMIC DNA]</scope>
    <source>
        <strain evidence="2">Y</strain>
    </source>
</reference>
<organism evidence="1 2">
    <name type="scientific">Stenotrophomonas pavanii</name>
    <dbReference type="NCBI Taxonomy" id="487698"/>
    <lineage>
        <taxon>Bacteria</taxon>
        <taxon>Pseudomonadati</taxon>
        <taxon>Pseudomonadota</taxon>
        <taxon>Gammaproteobacteria</taxon>
        <taxon>Lysobacterales</taxon>
        <taxon>Lysobacteraceae</taxon>
        <taxon>Stenotrophomonas</taxon>
    </lineage>
</organism>
<sequence>MHPIILARFDALAAYCRLGPAMGSIEEHSWYESEDGRLLGLVLRDLTDGDYQAVFLARDHAERFRWIHGTEFFDTPEGAITALYEQAPELLVRLEGERCQGDEPALAVDFFTLQVPPNRLHPHFAILRSGEGYSPARELIMAMMRWHDDSDGNYVEQFQSTAFDARLLELYVFAMLVENGFIVRRQGAAPDFLANDGHGELAIEVTTVNPTVERGQVVPYPDPVTFEEKTAYLKQYIPIKFGSALFSKLRRRYWELPHVAGKPLLFAIQDFHAPQSMIRARTGLGIYLYAYDYEWSHDVEGRLVIEPRRVTEHRWSNKVIPSGFFDQEGAEHVSAVLFNNSATLTKFNRMGFVASFGSRRVRMVRTGTALNLDPNAAEPLRFTTAVDEDYQESWSEGLDIFHNPRALHPLDPRHFPTAMHHHLQADGQVLSRKLVEGFHPLGSMTSIVVPMNDDAVG</sequence>